<feature type="non-terminal residue" evidence="2">
    <location>
        <position position="285"/>
    </location>
</feature>
<gene>
    <name evidence="2" type="ORF">ILUMI_09737</name>
</gene>
<name>A0A8K0D3M4_IGNLU</name>
<evidence type="ECO:0000313" key="3">
    <source>
        <dbReference type="Proteomes" id="UP000801492"/>
    </source>
</evidence>
<evidence type="ECO:0000313" key="2">
    <source>
        <dbReference type="EMBL" id="KAF2896436.1"/>
    </source>
</evidence>
<sequence>TGGKCINPPLSGTTFPIILFVDGHSTLQTLKISQLCTELEIILIALYPNATRLMQPANVAALIPLKTGRKKAVLEFRRKNPQQVLTKERFAPVLNTVVKKSLETNGATNSTSDIEIENTNIIFEENTADTKIENIDIIFEENVSNVQSKDPSTTDTTTNKKENQEKSSLSDYIVWPKIFETKGKKQIKRLPFVLTSSNWKKLQIEKLELKKQEQERKETEKPKDERTMKSMEKKRALKEEKELNEKTAKEKSKFQIKRSKIFTNIADRHEHQVDNFSSLQPSVSG</sequence>
<evidence type="ECO:0008006" key="4">
    <source>
        <dbReference type="Google" id="ProtNLM"/>
    </source>
</evidence>
<reference evidence="2" key="1">
    <citation type="submission" date="2019-08" db="EMBL/GenBank/DDBJ databases">
        <title>The genome of the North American firefly Photinus pyralis.</title>
        <authorList>
            <consortium name="Photinus pyralis genome working group"/>
            <person name="Fallon T.R."/>
            <person name="Sander Lower S.E."/>
            <person name="Weng J.-K."/>
        </authorList>
    </citation>
    <scope>NUCLEOTIDE SEQUENCE</scope>
    <source>
        <strain evidence="2">TRF0915ILg1</strain>
        <tissue evidence="2">Whole body</tissue>
    </source>
</reference>
<feature type="region of interest" description="Disordered" evidence="1">
    <location>
        <begin position="212"/>
        <end position="253"/>
    </location>
</feature>
<feature type="compositionally biased region" description="Polar residues" evidence="1">
    <location>
        <begin position="146"/>
        <end position="157"/>
    </location>
</feature>
<comment type="caution">
    <text evidence="2">The sequence shown here is derived from an EMBL/GenBank/DDBJ whole genome shotgun (WGS) entry which is preliminary data.</text>
</comment>
<keyword evidence="3" id="KW-1185">Reference proteome</keyword>
<dbReference type="OrthoDB" id="6773793at2759"/>
<feature type="region of interest" description="Disordered" evidence="1">
    <location>
        <begin position="146"/>
        <end position="166"/>
    </location>
</feature>
<accession>A0A8K0D3M4</accession>
<dbReference type="AlphaFoldDB" id="A0A8K0D3M4"/>
<evidence type="ECO:0000256" key="1">
    <source>
        <dbReference type="SAM" id="MobiDB-lite"/>
    </source>
</evidence>
<dbReference type="Proteomes" id="UP000801492">
    <property type="component" value="Unassembled WGS sequence"/>
</dbReference>
<dbReference type="EMBL" id="VTPC01005117">
    <property type="protein sequence ID" value="KAF2896436.1"/>
    <property type="molecule type" value="Genomic_DNA"/>
</dbReference>
<organism evidence="2 3">
    <name type="scientific">Ignelater luminosus</name>
    <name type="common">Cucubano</name>
    <name type="synonym">Pyrophorus luminosus</name>
    <dbReference type="NCBI Taxonomy" id="2038154"/>
    <lineage>
        <taxon>Eukaryota</taxon>
        <taxon>Metazoa</taxon>
        <taxon>Ecdysozoa</taxon>
        <taxon>Arthropoda</taxon>
        <taxon>Hexapoda</taxon>
        <taxon>Insecta</taxon>
        <taxon>Pterygota</taxon>
        <taxon>Neoptera</taxon>
        <taxon>Endopterygota</taxon>
        <taxon>Coleoptera</taxon>
        <taxon>Polyphaga</taxon>
        <taxon>Elateriformia</taxon>
        <taxon>Elateroidea</taxon>
        <taxon>Elateridae</taxon>
        <taxon>Agrypninae</taxon>
        <taxon>Pyrophorini</taxon>
        <taxon>Ignelater</taxon>
    </lineage>
</organism>
<proteinExistence type="predicted"/>
<protein>
    <recommendedName>
        <fullName evidence="4">DDE-1 domain-containing protein</fullName>
    </recommendedName>
</protein>